<evidence type="ECO:0000313" key="6">
    <source>
        <dbReference type="EMBL" id="MBB6715654.1"/>
    </source>
</evidence>
<proteinExistence type="predicted"/>
<feature type="binding site" evidence="4">
    <location>
        <position position="71"/>
    </location>
    <ligand>
        <name>substrate</name>
    </ligand>
</feature>
<name>A0A7X0SDQ8_9CLOT</name>
<evidence type="ECO:0000256" key="4">
    <source>
        <dbReference type="PIRSR" id="PIRSR620019-2"/>
    </source>
</evidence>
<dbReference type="Pfam" id="PF17836">
    <property type="entry name" value="PglD_N"/>
    <property type="match status" value="1"/>
</dbReference>
<dbReference type="GO" id="GO:0016740">
    <property type="term" value="F:transferase activity"/>
    <property type="evidence" value="ECO:0007669"/>
    <property type="project" value="UniProtKB-KW"/>
</dbReference>
<evidence type="ECO:0000256" key="2">
    <source>
        <dbReference type="ARBA" id="ARBA00022737"/>
    </source>
</evidence>
<dbReference type="Gene3D" id="2.160.10.10">
    <property type="entry name" value="Hexapeptide repeat proteins"/>
    <property type="match status" value="1"/>
</dbReference>
<evidence type="ECO:0000313" key="7">
    <source>
        <dbReference type="Proteomes" id="UP000585258"/>
    </source>
</evidence>
<dbReference type="InterPro" id="IPR050179">
    <property type="entry name" value="Trans_hexapeptide_repeat"/>
</dbReference>
<comment type="caution">
    <text evidence="6">The sequence shown here is derived from an EMBL/GenBank/DDBJ whole genome shotgun (WGS) entry which is preliminary data.</text>
</comment>
<organism evidence="6 7">
    <name type="scientific">Clostridium gasigenes</name>
    <dbReference type="NCBI Taxonomy" id="94869"/>
    <lineage>
        <taxon>Bacteria</taxon>
        <taxon>Bacillati</taxon>
        <taxon>Bacillota</taxon>
        <taxon>Clostridia</taxon>
        <taxon>Eubacteriales</taxon>
        <taxon>Clostridiaceae</taxon>
        <taxon>Clostridium</taxon>
    </lineage>
</organism>
<dbReference type="AlphaFoldDB" id="A0A7X0SDQ8"/>
<feature type="domain" description="PglD N-terminal" evidence="5">
    <location>
        <begin position="4"/>
        <end position="83"/>
    </location>
</feature>
<dbReference type="PANTHER" id="PTHR43300">
    <property type="entry name" value="ACETYLTRANSFERASE"/>
    <property type="match status" value="1"/>
</dbReference>
<evidence type="ECO:0000256" key="3">
    <source>
        <dbReference type="PIRSR" id="PIRSR620019-1"/>
    </source>
</evidence>
<dbReference type="SUPFAM" id="SSF51161">
    <property type="entry name" value="Trimeric LpxA-like enzymes"/>
    <property type="match status" value="1"/>
</dbReference>
<feature type="binding site" evidence="4">
    <location>
        <position position="147"/>
    </location>
    <ligand>
        <name>acetyl-CoA</name>
        <dbReference type="ChEBI" id="CHEBI:57288"/>
    </ligand>
</feature>
<dbReference type="EMBL" id="JACKWY010000007">
    <property type="protein sequence ID" value="MBB6715654.1"/>
    <property type="molecule type" value="Genomic_DNA"/>
</dbReference>
<dbReference type="Proteomes" id="UP000585258">
    <property type="component" value="Unassembled WGS sequence"/>
</dbReference>
<evidence type="ECO:0000259" key="5">
    <source>
        <dbReference type="Pfam" id="PF17836"/>
    </source>
</evidence>
<dbReference type="NCBIfam" id="TIGR03570">
    <property type="entry name" value="NeuD_NnaD"/>
    <property type="match status" value="1"/>
</dbReference>
<accession>A0A7X0SDQ8</accession>
<dbReference type="Pfam" id="PF14602">
    <property type="entry name" value="Hexapep_2"/>
    <property type="match status" value="1"/>
</dbReference>
<feature type="active site" description="Proton acceptor" evidence="3">
    <location>
        <position position="138"/>
    </location>
</feature>
<evidence type="ECO:0000256" key="1">
    <source>
        <dbReference type="ARBA" id="ARBA00022679"/>
    </source>
</evidence>
<dbReference type="InterPro" id="IPR018357">
    <property type="entry name" value="Hexapep_transf_CS"/>
</dbReference>
<dbReference type="PANTHER" id="PTHR43300:SF7">
    <property type="entry name" value="UDP-N-ACETYLBACILLOSAMINE N-ACETYLTRANSFERASE"/>
    <property type="match status" value="1"/>
</dbReference>
<keyword evidence="1 6" id="KW-0808">Transferase</keyword>
<protein>
    <submittedName>
        <fullName evidence="6">Acetyltransferase</fullName>
    </submittedName>
</protein>
<dbReference type="InterPro" id="IPR041561">
    <property type="entry name" value="PglD_N"/>
</dbReference>
<dbReference type="Gene3D" id="3.40.50.20">
    <property type="match status" value="1"/>
</dbReference>
<feature type="site" description="Increases basicity of active site His" evidence="3">
    <location>
        <position position="139"/>
    </location>
</feature>
<gene>
    <name evidence="6" type="ORF">H7E68_13160</name>
</gene>
<dbReference type="CDD" id="cd03360">
    <property type="entry name" value="LbH_AT_putative"/>
    <property type="match status" value="1"/>
</dbReference>
<dbReference type="InterPro" id="IPR011004">
    <property type="entry name" value="Trimer_LpxA-like_sf"/>
</dbReference>
<dbReference type="PROSITE" id="PS00101">
    <property type="entry name" value="HEXAPEP_TRANSFERASES"/>
    <property type="match status" value="1"/>
</dbReference>
<dbReference type="InterPro" id="IPR020019">
    <property type="entry name" value="AcTrfase_PglD-like"/>
</dbReference>
<sequence length="211" mass="22364">MLEKIILIGAGGHCKSVMDSIRDKFEIACILDPSKIGEIIMGTMVVGSDNMLKELYYKGITNAFISIGSIGNTTTRRKIYNNLQLMGFKYPNIIDKSANVSIYSKLGEGIFIGKGAVVNAGAEIGDFSIINTKAIIEHDCNVGKFVHVATAAVVCGGVNIGDDSHIGTNATILQGINIGKNVMVGAGSVVLKNLTNSIRVAGNPAKEFKNE</sequence>
<reference evidence="6 7" key="1">
    <citation type="submission" date="2020-08" db="EMBL/GenBank/DDBJ databases">
        <title>Clostridia isolated from Swiss meat.</title>
        <authorList>
            <person name="Wambui J."/>
            <person name="Stevens M.J.A."/>
            <person name="Stephan R."/>
        </authorList>
    </citation>
    <scope>NUCLEOTIDE SEQUENCE [LARGE SCALE GENOMIC DNA]</scope>
    <source>
        <strain evidence="6 7">CM001</strain>
    </source>
</reference>
<keyword evidence="2" id="KW-0677">Repeat</keyword>
<dbReference type="InterPro" id="IPR001451">
    <property type="entry name" value="Hexapep"/>
</dbReference>